<evidence type="ECO:0000313" key="3">
    <source>
        <dbReference type="Proteomes" id="UP000235388"/>
    </source>
</evidence>
<feature type="compositionally biased region" description="Polar residues" evidence="1">
    <location>
        <begin position="244"/>
        <end position="257"/>
    </location>
</feature>
<dbReference type="AlphaFoldDB" id="A0A2N5T112"/>
<comment type="caution">
    <text evidence="2">The sequence shown here is derived from an EMBL/GenBank/DDBJ whole genome shotgun (WGS) entry which is preliminary data.</text>
</comment>
<dbReference type="EMBL" id="PGCJ01000818">
    <property type="protein sequence ID" value="PLW19145.1"/>
    <property type="molecule type" value="Genomic_DNA"/>
</dbReference>
<dbReference type="Proteomes" id="UP000235388">
    <property type="component" value="Unassembled WGS sequence"/>
</dbReference>
<reference evidence="2 3" key="1">
    <citation type="submission" date="2017-11" db="EMBL/GenBank/DDBJ databases">
        <title>De novo assembly and phasing of dikaryotic genomes from two isolates of Puccinia coronata f. sp. avenae, the causal agent of oat crown rust.</title>
        <authorList>
            <person name="Miller M.E."/>
            <person name="Zhang Y."/>
            <person name="Omidvar V."/>
            <person name="Sperschneider J."/>
            <person name="Schwessinger B."/>
            <person name="Raley C."/>
            <person name="Palmer J.M."/>
            <person name="Garnica D."/>
            <person name="Upadhyaya N."/>
            <person name="Rathjen J."/>
            <person name="Taylor J.M."/>
            <person name="Park R.F."/>
            <person name="Dodds P.N."/>
            <person name="Hirsch C.D."/>
            <person name="Kianian S.F."/>
            <person name="Figueroa M."/>
        </authorList>
    </citation>
    <scope>NUCLEOTIDE SEQUENCE [LARGE SCALE GENOMIC DNA]</scope>
    <source>
        <strain evidence="2">12NC29</strain>
    </source>
</reference>
<feature type="region of interest" description="Disordered" evidence="1">
    <location>
        <begin position="203"/>
        <end position="257"/>
    </location>
</feature>
<feature type="compositionally biased region" description="Polar residues" evidence="1">
    <location>
        <begin position="212"/>
        <end position="236"/>
    </location>
</feature>
<feature type="region of interest" description="Disordered" evidence="1">
    <location>
        <begin position="1"/>
        <end position="49"/>
    </location>
</feature>
<feature type="compositionally biased region" description="Low complexity" evidence="1">
    <location>
        <begin position="1"/>
        <end position="16"/>
    </location>
</feature>
<name>A0A2N5T112_9BASI</name>
<evidence type="ECO:0000313" key="2">
    <source>
        <dbReference type="EMBL" id="PLW19145.1"/>
    </source>
</evidence>
<proteinExistence type="predicted"/>
<evidence type="ECO:0000256" key="1">
    <source>
        <dbReference type="SAM" id="MobiDB-lite"/>
    </source>
</evidence>
<gene>
    <name evidence="2" type="ORF">PCANC_16138</name>
</gene>
<keyword evidence="3" id="KW-1185">Reference proteome</keyword>
<organism evidence="2 3">
    <name type="scientific">Puccinia coronata f. sp. avenae</name>
    <dbReference type="NCBI Taxonomy" id="200324"/>
    <lineage>
        <taxon>Eukaryota</taxon>
        <taxon>Fungi</taxon>
        <taxon>Dikarya</taxon>
        <taxon>Basidiomycota</taxon>
        <taxon>Pucciniomycotina</taxon>
        <taxon>Pucciniomycetes</taxon>
        <taxon>Pucciniales</taxon>
        <taxon>Pucciniaceae</taxon>
        <taxon>Puccinia</taxon>
    </lineage>
</organism>
<sequence length="257" mass="29166">MYNTIKEALAATTATPKTKKQSQGHNVDRERDEDPESQTAKLGEDSEGESVVGDLKFTLGAVPKHNEMGFMPYFNKKIRKLKGPIPLTIFKKTWKNTAILYHSEKQAKTEETLSNWNRYTGFPYPSEWTQTFAEWTTNHQGFYQTLVTKYGYKKFAKWLLAHKANANAILVKDGFMTALRYNVQVRTNCFAHSVTLEDGSKLIRNKGELGPNNRQPKGQTESHPKSVQLNNLNDPNAANREGKSQSTLKQQLLGQQL</sequence>
<accession>A0A2N5T112</accession>
<protein>
    <submittedName>
        <fullName evidence="2">Uncharacterized protein</fullName>
    </submittedName>
</protein>